<reference evidence="1" key="1">
    <citation type="submission" date="2021-05" db="EMBL/GenBank/DDBJ databases">
        <authorList>
            <person name="Pietrasiak N."/>
            <person name="Ward R."/>
            <person name="Stajich J.E."/>
            <person name="Kurbessoian T."/>
        </authorList>
    </citation>
    <scope>NUCLEOTIDE SEQUENCE</scope>
    <source>
        <strain evidence="1">CPER-KK1</strain>
    </source>
</reference>
<dbReference type="Proteomes" id="UP000753908">
    <property type="component" value="Unassembled WGS sequence"/>
</dbReference>
<name>A0A951UDH0_9CYAN</name>
<evidence type="ECO:0000313" key="1">
    <source>
        <dbReference type="EMBL" id="MBW4548907.1"/>
    </source>
</evidence>
<proteinExistence type="predicted"/>
<sequence>MLSPVLNPEFGVYEFLGDRLPRLCHDFLKFLDLPLILTEGLASAGLSREVRGVVSNAIALIKRERDRIPTRLIPIPKVFELLFPSSRSLSGDRLPCCGMKNRRLGSDHTSLFLVSFQYPSPGSLIVPKLILTHRSPKSC</sequence>
<dbReference type="EMBL" id="JAHHIF010000075">
    <property type="protein sequence ID" value="MBW4548907.1"/>
    <property type="molecule type" value="Genomic_DNA"/>
</dbReference>
<comment type="caution">
    <text evidence="1">The sequence shown here is derived from an EMBL/GenBank/DDBJ whole genome shotgun (WGS) entry which is preliminary data.</text>
</comment>
<dbReference type="AlphaFoldDB" id="A0A951UDH0"/>
<organism evidence="1 2">
    <name type="scientific">Symplocastrum torsivum CPER-KK1</name>
    <dbReference type="NCBI Taxonomy" id="450513"/>
    <lineage>
        <taxon>Bacteria</taxon>
        <taxon>Bacillati</taxon>
        <taxon>Cyanobacteriota</taxon>
        <taxon>Cyanophyceae</taxon>
        <taxon>Oscillatoriophycideae</taxon>
        <taxon>Oscillatoriales</taxon>
        <taxon>Microcoleaceae</taxon>
        <taxon>Symplocastrum</taxon>
    </lineage>
</organism>
<protein>
    <submittedName>
        <fullName evidence="1">Uncharacterized protein</fullName>
    </submittedName>
</protein>
<accession>A0A951UDH0</accession>
<evidence type="ECO:0000313" key="2">
    <source>
        <dbReference type="Proteomes" id="UP000753908"/>
    </source>
</evidence>
<reference evidence="1" key="2">
    <citation type="journal article" date="2022" name="Microbiol. Resour. Announc.">
        <title>Metagenome Sequencing to Explore Phylogenomics of Terrestrial Cyanobacteria.</title>
        <authorList>
            <person name="Ward R.D."/>
            <person name="Stajich J.E."/>
            <person name="Johansen J.R."/>
            <person name="Huntemann M."/>
            <person name="Clum A."/>
            <person name="Foster B."/>
            <person name="Foster B."/>
            <person name="Roux S."/>
            <person name="Palaniappan K."/>
            <person name="Varghese N."/>
            <person name="Mukherjee S."/>
            <person name="Reddy T.B.K."/>
            <person name="Daum C."/>
            <person name="Copeland A."/>
            <person name="Chen I.A."/>
            <person name="Ivanova N.N."/>
            <person name="Kyrpides N.C."/>
            <person name="Shapiro N."/>
            <person name="Eloe-Fadrosh E.A."/>
            <person name="Pietrasiak N."/>
        </authorList>
    </citation>
    <scope>NUCLEOTIDE SEQUENCE</scope>
    <source>
        <strain evidence="1">CPER-KK1</strain>
    </source>
</reference>
<gene>
    <name evidence="1" type="ORF">KME25_31560</name>
</gene>